<dbReference type="InterPro" id="IPR007197">
    <property type="entry name" value="rSAM"/>
</dbReference>
<keyword evidence="9" id="KW-0963">Cytoplasm</keyword>
<evidence type="ECO:0000256" key="9">
    <source>
        <dbReference type="RuleBase" id="RU364116"/>
    </source>
</evidence>
<evidence type="ECO:0000256" key="2">
    <source>
        <dbReference type="ARBA" id="ARBA00017228"/>
    </source>
</evidence>
<keyword evidence="5 9" id="KW-0479">Metal-binding</keyword>
<comment type="similarity">
    <text evidence="1">Belongs to the anaerobic coproporphyrinogen-III oxidase family. HemW subfamily.</text>
</comment>
<dbReference type="PANTHER" id="PTHR13932">
    <property type="entry name" value="COPROPORPHYRINIGEN III OXIDASE"/>
    <property type="match status" value="1"/>
</dbReference>
<dbReference type="CDD" id="cd01335">
    <property type="entry name" value="Radical_SAM"/>
    <property type="match status" value="1"/>
</dbReference>
<dbReference type="SFLD" id="SFLDF00288">
    <property type="entry name" value="HemN-like__clustered_with_nucl"/>
    <property type="match status" value="1"/>
</dbReference>
<dbReference type="InterPro" id="IPR010723">
    <property type="entry name" value="HemN_C"/>
</dbReference>
<sequence length="394" mass="44604">MKANQSIGIYIHVPFCIQKCLYCDFISFSKMKDDLIEAYFQALSRELSCYAEELAQYSVKSIFFGGGTPSSVNAKHIAGIMQQIKQMATLTKDAEITLEANPGTLSQEKINQYLASGINRVSLGLQTSDPKLLKTIGRIHNVNDFLTSYQGLVEEGIDNINVDIMFGLPGQSIEQLEHTIKFIGAVKPKHISAYALKLEEGTPLFEAHRKGKITLPDEETERAMYHTLQRELTLLGYHQYEISNFALPHYESRHNLIYWQNTPYIGLGVSAHSKMHQTRYHNALSIDQYLEDYQVKANVIQKKAASLITYEAAYIDEKEDLFETIMLGLRLTNGLDYQSLNDRYGIDFLDAYASEITSLSAEALIEVDQTKHNIRLTPLGMDVSNRVFVAFMKD</sequence>
<dbReference type="EMBL" id="JAHBCL010000013">
    <property type="protein sequence ID" value="MBS7526782.1"/>
    <property type="molecule type" value="Genomic_DNA"/>
</dbReference>
<comment type="function">
    <text evidence="9">Probably acts as a heme chaperone, transferring heme to an unknown acceptor. Binds one molecule of heme per monomer, possibly covalently. Binds 1 [4Fe-4S] cluster. The cluster is coordinated with 3 cysteines and an exchangeable S-adenosyl-L-methionine.</text>
</comment>
<evidence type="ECO:0000259" key="10">
    <source>
        <dbReference type="PROSITE" id="PS51918"/>
    </source>
</evidence>
<keyword evidence="4 9" id="KW-0949">S-adenosyl-L-methionine</keyword>
<evidence type="ECO:0000256" key="8">
    <source>
        <dbReference type="ARBA" id="ARBA00023186"/>
    </source>
</evidence>
<dbReference type="SFLD" id="SFLDG01065">
    <property type="entry name" value="anaerobic_coproporphyrinogen-I"/>
    <property type="match status" value="2"/>
</dbReference>
<dbReference type="Gene3D" id="3.20.20.70">
    <property type="entry name" value="Aldolase class I"/>
    <property type="match status" value="1"/>
</dbReference>
<evidence type="ECO:0000256" key="4">
    <source>
        <dbReference type="ARBA" id="ARBA00022691"/>
    </source>
</evidence>
<reference evidence="11 12" key="1">
    <citation type="submission" date="2021-05" db="EMBL/GenBank/DDBJ databases">
        <title>Fusibacter ferrireducens sp. nov., an anaerobic, sulfur- and Fe-reducing bacterium isolated from the mangrove sediment.</title>
        <authorList>
            <person name="Qiu D."/>
        </authorList>
    </citation>
    <scope>NUCLEOTIDE SEQUENCE [LARGE SCALE GENOMIC DNA]</scope>
    <source>
        <strain evidence="11 12">DSM 12116</strain>
    </source>
</reference>
<feature type="domain" description="Radical SAM core" evidence="10">
    <location>
        <begin position="1"/>
        <end position="235"/>
    </location>
</feature>
<dbReference type="Pfam" id="PF06969">
    <property type="entry name" value="HemN_C"/>
    <property type="match status" value="1"/>
</dbReference>
<dbReference type="InterPro" id="IPR013785">
    <property type="entry name" value="Aldolase_TIM"/>
</dbReference>
<evidence type="ECO:0000256" key="3">
    <source>
        <dbReference type="ARBA" id="ARBA00022617"/>
    </source>
</evidence>
<proteinExistence type="inferred from homology"/>
<dbReference type="NCBIfam" id="TIGR00539">
    <property type="entry name" value="hemN_rel"/>
    <property type="match status" value="1"/>
</dbReference>
<accession>A0ABS5PPC9</accession>
<evidence type="ECO:0000256" key="1">
    <source>
        <dbReference type="ARBA" id="ARBA00006100"/>
    </source>
</evidence>
<evidence type="ECO:0000313" key="12">
    <source>
        <dbReference type="Proteomes" id="UP000746471"/>
    </source>
</evidence>
<organism evidence="11 12">
    <name type="scientific">Fusibacter paucivorans</name>
    <dbReference type="NCBI Taxonomy" id="76009"/>
    <lineage>
        <taxon>Bacteria</taxon>
        <taxon>Bacillati</taxon>
        <taxon>Bacillota</taxon>
        <taxon>Clostridia</taxon>
        <taxon>Eubacteriales</taxon>
        <taxon>Eubacteriales Family XII. Incertae Sedis</taxon>
        <taxon>Fusibacter</taxon>
    </lineage>
</organism>
<dbReference type="InterPro" id="IPR058240">
    <property type="entry name" value="rSAM_sf"/>
</dbReference>
<evidence type="ECO:0000313" key="11">
    <source>
        <dbReference type="EMBL" id="MBS7526782.1"/>
    </source>
</evidence>
<comment type="caution">
    <text evidence="11">The sequence shown here is derived from an EMBL/GenBank/DDBJ whole genome shotgun (WGS) entry which is preliminary data.</text>
</comment>
<keyword evidence="12" id="KW-1185">Reference proteome</keyword>
<evidence type="ECO:0000256" key="5">
    <source>
        <dbReference type="ARBA" id="ARBA00022723"/>
    </source>
</evidence>
<comment type="subcellular location">
    <subcellularLocation>
        <location evidence="9">Cytoplasm</location>
    </subcellularLocation>
</comment>
<keyword evidence="8 9" id="KW-0143">Chaperone</keyword>
<keyword evidence="6 9" id="KW-0408">Iron</keyword>
<keyword evidence="9" id="KW-0004">4Fe-4S</keyword>
<dbReference type="SUPFAM" id="SSF102114">
    <property type="entry name" value="Radical SAM enzymes"/>
    <property type="match status" value="1"/>
</dbReference>
<evidence type="ECO:0000256" key="7">
    <source>
        <dbReference type="ARBA" id="ARBA00023014"/>
    </source>
</evidence>
<dbReference type="InterPro" id="IPR034505">
    <property type="entry name" value="Coproporphyrinogen-III_oxidase"/>
</dbReference>
<dbReference type="Pfam" id="PF04055">
    <property type="entry name" value="Radical_SAM"/>
    <property type="match status" value="1"/>
</dbReference>
<dbReference type="SFLD" id="SFLDS00029">
    <property type="entry name" value="Radical_SAM"/>
    <property type="match status" value="2"/>
</dbReference>
<evidence type="ECO:0000256" key="6">
    <source>
        <dbReference type="ARBA" id="ARBA00023004"/>
    </source>
</evidence>
<dbReference type="PROSITE" id="PS51918">
    <property type="entry name" value="RADICAL_SAM"/>
    <property type="match status" value="1"/>
</dbReference>
<dbReference type="InterPro" id="IPR004559">
    <property type="entry name" value="HemW-like"/>
</dbReference>
<dbReference type="SFLD" id="SFLDF00562">
    <property type="entry name" value="HemN-like__clustered_with_heat"/>
    <property type="match status" value="1"/>
</dbReference>
<dbReference type="SMART" id="SM00729">
    <property type="entry name" value="Elp3"/>
    <property type="match status" value="1"/>
</dbReference>
<dbReference type="Proteomes" id="UP000746471">
    <property type="component" value="Unassembled WGS sequence"/>
</dbReference>
<protein>
    <recommendedName>
        <fullName evidence="2 9">Heme chaperone HemW</fullName>
    </recommendedName>
</protein>
<dbReference type="PANTHER" id="PTHR13932:SF5">
    <property type="entry name" value="RADICAL S-ADENOSYL METHIONINE DOMAIN-CONTAINING PROTEIN 1, MITOCHONDRIAL"/>
    <property type="match status" value="1"/>
</dbReference>
<name>A0ABS5PPC9_9FIRM</name>
<keyword evidence="7 9" id="KW-0411">Iron-sulfur</keyword>
<dbReference type="InterPro" id="IPR006638">
    <property type="entry name" value="Elp3/MiaA/NifB-like_rSAM"/>
</dbReference>
<gene>
    <name evidence="11" type="primary">hemW</name>
    <name evidence="11" type="ORF">KHM83_08840</name>
</gene>
<keyword evidence="3 9" id="KW-0349">Heme</keyword>
<dbReference type="RefSeq" id="WP_213236641.1">
    <property type="nucleotide sequence ID" value="NZ_JAHBCL010000013.1"/>
</dbReference>